<proteinExistence type="predicted"/>
<dbReference type="Proteomes" id="UP001143486">
    <property type="component" value="Unassembled WGS sequence"/>
</dbReference>
<dbReference type="Gene3D" id="1.10.3410.10">
    <property type="entry name" value="putative deoxyguanosinetriphosphate triphosphohydrolase like domain"/>
    <property type="match status" value="1"/>
</dbReference>
<organism evidence="2 3">
    <name type="scientific">Maricaulis virginensis</name>
    <dbReference type="NCBI Taxonomy" id="144022"/>
    <lineage>
        <taxon>Bacteria</taxon>
        <taxon>Pseudomonadati</taxon>
        <taxon>Pseudomonadota</taxon>
        <taxon>Alphaproteobacteria</taxon>
        <taxon>Maricaulales</taxon>
        <taxon>Maricaulaceae</taxon>
        <taxon>Maricaulis</taxon>
    </lineage>
</organism>
<dbReference type="EMBL" id="BSFE01000003">
    <property type="protein sequence ID" value="GLK51781.1"/>
    <property type="molecule type" value="Genomic_DNA"/>
</dbReference>
<dbReference type="InterPro" id="IPR023293">
    <property type="entry name" value="dGTP_triP_hydro_central_sf"/>
</dbReference>
<dbReference type="NCBIfam" id="TIGR01353">
    <property type="entry name" value="dGTP_triPase"/>
    <property type="match status" value="1"/>
</dbReference>
<reference evidence="2" key="2">
    <citation type="submission" date="2023-01" db="EMBL/GenBank/DDBJ databases">
        <authorList>
            <person name="Sun Q."/>
            <person name="Evtushenko L."/>
        </authorList>
    </citation>
    <scope>NUCLEOTIDE SEQUENCE</scope>
    <source>
        <strain evidence="2">VKM B-1513</strain>
    </source>
</reference>
<reference evidence="2" key="1">
    <citation type="journal article" date="2014" name="Int. J. Syst. Evol. Microbiol.">
        <title>Complete genome sequence of Corynebacterium casei LMG S-19264T (=DSM 44701T), isolated from a smear-ripened cheese.</title>
        <authorList>
            <consortium name="US DOE Joint Genome Institute (JGI-PGF)"/>
            <person name="Walter F."/>
            <person name="Albersmeier A."/>
            <person name="Kalinowski J."/>
            <person name="Ruckert C."/>
        </authorList>
    </citation>
    <scope>NUCLEOTIDE SEQUENCE</scope>
    <source>
        <strain evidence="2">VKM B-1513</strain>
    </source>
</reference>
<comment type="caution">
    <text evidence="2">The sequence shown here is derived from an EMBL/GenBank/DDBJ whole genome shotgun (WGS) entry which is preliminary data.</text>
</comment>
<evidence type="ECO:0008006" key="4">
    <source>
        <dbReference type="Google" id="ProtNLM"/>
    </source>
</evidence>
<dbReference type="InterPro" id="IPR006261">
    <property type="entry name" value="dGTPase"/>
</dbReference>
<sequence length="384" mass="42457">MAVIAAAAGLAHDVGNPPFGHQGEKAISRWFEKNELDICGEGVSLPEQQRLDLLHWEGNAQAFRLVTRLQVSKGNTGLNLTAATLAALMKYTVASHERDGGPGAHSAKKKFGYFWADRQAANWVFDQTGISGGLRHPIAYIMEAADDIAYSVIDIEDAVTKRLVSIHDVRAAIGSTAPESMLGLLDGHIKDLATEARAPDEISDIVAQYFRTFAIDHLMCAASDTYTKHKAEIQSGRFGSGLIEASDAAEFCKTLKRFAFENAFSHDHVREVELQGEIMLHKLADRLWRGIDECSLRSSKLSQIEAAQGLMPKEQTTFGEFVYGQISKNYRDAFERDISLATSPAEIRYRQILLLTDMLSGMTERYSTDLLKKLDRVHDGQIPA</sequence>
<protein>
    <recommendedName>
        <fullName evidence="4">DGTPase</fullName>
    </recommendedName>
</protein>
<evidence type="ECO:0000313" key="2">
    <source>
        <dbReference type="EMBL" id="GLK51781.1"/>
    </source>
</evidence>
<dbReference type="GO" id="GO:0016793">
    <property type="term" value="F:triphosphoric monoester hydrolase activity"/>
    <property type="evidence" value="ECO:0007669"/>
    <property type="project" value="InterPro"/>
</dbReference>
<dbReference type="Gene3D" id="1.10.3210.10">
    <property type="entry name" value="Hypothetical protein af1432"/>
    <property type="match status" value="1"/>
</dbReference>
<gene>
    <name evidence="2" type="ORF">GCM10017621_12890</name>
</gene>
<dbReference type="SUPFAM" id="SSF109604">
    <property type="entry name" value="HD-domain/PDEase-like"/>
    <property type="match status" value="1"/>
</dbReference>
<keyword evidence="3" id="KW-1185">Reference proteome</keyword>
<evidence type="ECO:0000313" key="3">
    <source>
        <dbReference type="Proteomes" id="UP001143486"/>
    </source>
</evidence>
<accession>A0A9W6IK39</accession>
<evidence type="ECO:0000256" key="1">
    <source>
        <dbReference type="ARBA" id="ARBA00022801"/>
    </source>
</evidence>
<keyword evidence="1" id="KW-0378">Hydrolase</keyword>
<name>A0A9W6IK39_9PROT</name>
<dbReference type="AlphaFoldDB" id="A0A9W6IK39"/>